<dbReference type="InterPro" id="IPR052575">
    <property type="entry name" value="SSU_processome_comp_20"/>
</dbReference>
<dbReference type="EMBL" id="JAKIXB020000029">
    <property type="protein sequence ID" value="KAL1596279.1"/>
    <property type="molecule type" value="Genomic_DNA"/>
</dbReference>
<protein>
    <submittedName>
        <fullName evidence="5">U3 snoRNP protein</fullName>
    </submittedName>
</protein>
<dbReference type="SUPFAM" id="SSF48371">
    <property type="entry name" value="ARM repeat"/>
    <property type="match status" value="2"/>
</dbReference>
<dbReference type="InterPro" id="IPR046523">
    <property type="entry name" value="UTP20_dom"/>
</dbReference>
<keyword evidence="6" id="KW-1185">Reference proteome</keyword>
<evidence type="ECO:0000259" key="4">
    <source>
        <dbReference type="Pfam" id="PF23099"/>
    </source>
</evidence>
<dbReference type="Pfam" id="PF20416">
    <property type="entry name" value="UTP20"/>
    <property type="match status" value="1"/>
</dbReference>
<name>A0ABR3QWJ5_9PLEO</name>
<dbReference type="PANTHER" id="PTHR17695">
    <property type="entry name" value="SMALL SUBUNIT PROCESSOME COMPONENT 20 HOMOLOG"/>
    <property type="match status" value="1"/>
</dbReference>
<dbReference type="PANTHER" id="PTHR17695:SF11">
    <property type="entry name" value="SMALL SUBUNIT PROCESSOME COMPONENT 20 HOMOLOG"/>
    <property type="match status" value="1"/>
</dbReference>
<evidence type="ECO:0000259" key="3">
    <source>
        <dbReference type="Pfam" id="PF20416"/>
    </source>
</evidence>
<dbReference type="Gene3D" id="1.25.10.10">
    <property type="entry name" value="Leucine-rich Repeat Variant"/>
    <property type="match status" value="3"/>
</dbReference>
<sequence length="2657" mass="298824">MPAMSRGATGKPSAKPGARSSSKPALKSSFKKRAPKHTKGGTTTTRNHRFEGFSQRIAKLKIEPVRRGRNTIIDDAELESSFSYFRDSFLEWKELCLAENFVHFSRKVSPLCDSLPQVLHHSDCIVDLLVEFIEKGEKHSEEALLSLLAHLAHDLGEQFEKHFERVVKTVAHLAATNAEIEVIEWSFTCLAWLFKYLSRLLVPDLRPTFDLISPLLGRAHQKAFVARFAAESLSFLIRKAGAAYHRDKTPLQLIVRHISEQLKELQDNERDNEFQQGIMFLLADSLKGIQRGTHSSASAILQALLAEAYHADYASVQTPPLEPVLVGVVTAVIHHTDAENFKPLLDIILVQIQSADSQYAPLSSRLLFIVCGVRKGTRIGDWKPVLTSLEHVLSSAKGPAALESAEAWDLLSATAVVFQYCALDAAIPYEKLLESLSKGSWDNYFLPFCNMFAELGAERFKTLLLPYFKRFIAQKAHEHGPELCIILPQLYQSGTISASAISASDRWQALLDSPFHELSKAHADEDELRKSTYQCNAILDALDILAVPDAKRQSIWDELRELLGSAARVESTEKARKADIFGTGNGFQYLVDKSVDDQTFALSLWPSLCQAAPVYAHSLSYWKALYALMQKKKATISTSGPHMEPLKRQLMLCLGSPSHDMRLTAIYILEIIAGKNEGLRNIISTAMMIEQTPLDLENQRSISMRIGQLVKLYPDVCTDEWVGEAIPTFCFGLLHVRMASAWDDTCAALKAMCDTKEGEVFISQVAFAWLGEPESLENSASGLAKNNAQKRYANEFECTNVFRLQDLVSSNQELSYDVDDKLEAMFDDKHPQIPFINAFSRTQALRLLNALPQVAEKRSRLIVPVLLDWALDLPVAEQHENDMDVDAPESSQQRWSRKDQKAMLSVFSKFNNPKVLFRSSEVREALLSLLSNGDVEIQKAALQALLTWKDRAVTPYQEELLGLLDDQRFRDELPIFLSEGKIKDSDLAEVLPIILRLLYGKVIAGKRGLESKRKSVFIGLKNRFGDDAIHQFLSIAFGPLSGVPVLLDGALDEDLLRKDMIDTRKQVGMLNMLDDLLSTFKTTFTPFTIDVVDPIMYSLVKASRDLQTAASASAESADEDDSRKFQVSLLRTVRQRALQSLARLFENSPDFDWHPYTAAIVKELVEPRLEQFPIETAQSISGLLRLFASWSKAASTAPFLVEHNKDILPKILDCLDVASAKDEVKQFVLDEILRSIFSLVTSMDEVSVDVKMQKNRVHTDIIQPYSNDILKAVGGLLRKSPSKEVLESGVLAIAELAPHVVGSTESRSIIEIATFLIRQPSKRVNPRTKLGLLKILHEFIQRCDAESLAELFDSIYNAVCPMFAFFQDRAARTVLCDVVQDLSETREELAGVAELCQELNSFAKGRLDEPDFERRSRAFNQINDQGYKSFSLMQWKPIIHNMLYFIRDNDELSIRVNASASLRRFIEVSQGDDFKEFITAAIIPGVQHGMREQSELVRTEFLAVTEQLVKVHREWAPVSDLFVLVSDDEEASFFSNILHIQGHRRLRALRRLAVNASHLQPGNIYHLLLPLLEHFVFNKADDDSADNLAGETIRTLATLVEWLEWPQFRSLFKRYIGYLTSKEDMQKAIVRLIGGLMDGLNQAGRKKGYVTASQPAKDGDEVADPAAEAEADAMEIDTPTSTLSRTLPQQDKLTKDLVNNFLPDLTAFLHKKDEATTSLRVPVAVALTKVLLVLPSNEIEGRLPGVLLDICHILKSRTQESRDQSRKTLSEIAVLTGPNYVGFILKALRTALQRGYQLHVLSYTLHYILVNLASQLKPGDLDYCVSDIVDIVMDDTFGVTGQEKDAEEYISKMKEVKSSKSFDTMDIISRSSTPAHLIKLVNPIKALLLERINAKMVQKIDELLRRIGLGILQNPTVHNRDILVFCYELIQEVYSASATTGKGDKTDPKLRRFLVNRRGAAKSGARLSTSSYIYKMTRFSLDILRTVLRKHDDLQTSQNLAGFLPVIGDAMVQGQEEVQVSAVRLLTAIIKVPMQEMDANCPVYVDEAVRAIKGAHSSNTELAQASLKLVAAVLRERPNVVIRERDIGHLIKRLLPDLDELDRQGVSFAFLKAVMSRHIEVPEIYEAMDKVAEMMVTNQTKSARDLARSHYFQFLTSYTQSEKRFKKSMEFLLKNLRYEHVEGRQSVMEALDLIITKALPRFPEKAQYDYHGMIFLPLINTLANDDSSKCRELASLLVKRLFQHASEKRLQNFTADLRSWLDQDENTGLKRLGIQVWGFYFEALDAEDEEPKELAYVLDGLDSTIDESLARRDEDDWELLYYSLTLVSKICKKYQDTMLSADKESLWTAVQASISYPHAWVKLKAAELMGTYFAHLAITNKDVGLGALPLKGSGGLQLAEQNMIQLTNASLRNLLNPDVSEQLCMQSVKNIAFLARCLVVNNAKWQWHNAQDEDEEDAQETNDADGGANGGANGDASSDSETETKKTPPAAIHRLLIRLSGTIRRDTSSMNAKTAILSLLETIAAKFPLDPLSTSLPHLLTTLNTLVDPATTIPRAHTNASSTSLNEPNEPYKALIDKAREIMNSLQKRMGTQEYLKVMGDVQKRVRERREERKRKRRVEAVADPERFGREKKRRNDVKRVKRKEKGAEHRGQRRGW</sequence>
<feature type="region of interest" description="Disordered" evidence="1">
    <location>
        <begin position="2606"/>
        <end position="2657"/>
    </location>
</feature>
<dbReference type="Pfam" id="PF23099">
    <property type="entry name" value="UTP20_C"/>
    <property type="match status" value="1"/>
</dbReference>
<dbReference type="Proteomes" id="UP001521222">
    <property type="component" value="Unassembled WGS sequence"/>
</dbReference>
<reference evidence="5 6" key="1">
    <citation type="submission" date="2024-02" db="EMBL/GenBank/DDBJ databases">
        <title>De novo assembly and annotation of 12 fungi associated with fruit tree decline syndrome in Ontario, Canada.</title>
        <authorList>
            <person name="Sulman M."/>
            <person name="Ellouze W."/>
            <person name="Ilyukhin E."/>
        </authorList>
    </citation>
    <scope>NUCLEOTIDE SEQUENCE [LARGE SCALE GENOMIC DNA]</scope>
    <source>
        <strain evidence="5 6">M97-236</strain>
    </source>
</reference>
<gene>
    <name evidence="5" type="primary">UTP20</name>
    <name evidence="5" type="ORF">SLS59_007979</name>
</gene>
<feature type="region of interest" description="Disordered" evidence="1">
    <location>
        <begin position="1"/>
        <end position="48"/>
    </location>
</feature>
<dbReference type="Pfam" id="PF07539">
    <property type="entry name" value="UTP20_N"/>
    <property type="match status" value="1"/>
</dbReference>
<feature type="region of interest" description="Disordered" evidence="1">
    <location>
        <begin position="1651"/>
        <end position="1682"/>
    </location>
</feature>
<feature type="compositionally biased region" description="Acidic residues" evidence="1">
    <location>
        <begin position="2452"/>
        <end position="2463"/>
    </location>
</feature>
<accession>A0ABR3QWJ5</accession>
<feature type="domain" description="U3 small nucleolar RNA-associated protein 20 C-terminal" evidence="4">
    <location>
        <begin position="2575"/>
        <end position="2646"/>
    </location>
</feature>
<dbReference type="InterPro" id="IPR016024">
    <property type="entry name" value="ARM-type_fold"/>
</dbReference>
<proteinExistence type="predicted"/>
<evidence type="ECO:0000313" key="6">
    <source>
        <dbReference type="Proteomes" id="UP001521222"/>
    </source>
</evidence>
<evidence type="ECO:0000259" key="2">
    <source>
        <dbReference type="Pfam" id="PF07539"/>
    </source>
</evidence>
<feature type="compositionally biased region" description="Acidic residues" evidence="1">
    <location>
        <begin position="1661"/>
        <end position="1675"/>
    </location>
</feature>
<feature type="domain" description="U3 small nucleolar RNA-associated protein 20" evidence="3">
    <location>
        <begin position="1712"/>
        <end position="1930"/>
    </location>
</feature>
<organism evidence="5 6">
    <name type="scientific">Nothophoma quercina</name>
    <dbReference type="NCBI Taxonomy" id="749835"/>
    <lineage>
        <taxon>Eukaryota</taxon>
        <taxon>Fungi</taxon>
        <taxon>Dikarya</taxon>
        <taxon>Ascomycota</taxon>
        <taxon>Pezizomycotina</taxon>
        <taxon>Dothideomycetes</taxon>
        <taxon>Pleosporomycetidae</taxon>
        <taxon>Pleosporales</taxon>
        <taxon>Pleosporineae</taxon>
        <taxon>Didymellaceae</taxon>
        <taxon>Nothophoma</taxon>
    </lineage>
</organism>
<feature type="compositionally biased region" description="Basic residues" evidence="1">
    <location>
        <begin position="29"/>
        <end position="39"/>
    </location>
</feature>
<evidence type="ECO:0000256" key="1">
    <source>
        <dbReference type="SAM" id="MobiDB-lite"/>
    </source>
</evidence>
<feature type="domain" description="U3 small nucleolar RNA-associated protein 20 N-terminal" evidence="2">
    <location>
        <begin position="894"/>
        <end position="1494"/>
    </location>
</feature>
<feature type="compositionally biased region" description="Basic and acidic residues" evidence="1">
    <location>
        <begin position="2619"/>
        <end position="2629"/>
    </location>
</feature>
<feature type="region of interest" description="Disordered" evidence="1">
    <location>
        <begin position="2450"/>
        <end position="2490"/>
    </location>
</feature>
<dbReference type="InterPro" id="IPR057525">
    <property type="entry name" value="UTP20_C"/>
</dbReference>
<feature type="compositionally biased region" description="Basic residues" evidence="1">
    <location>
        <begin position="2630"/>
        <end position="2645"/>
    </location>
</feature>
<dbReference type="InterPro" id="IPR011430">
    <property type="entry name" value="UTP20_N"/>
</dbReference>
<evidence type="ECO:0000313" key="5">
    <source>
        <dbReference type="EMBL" id="KAL1596279.1"/>
    </source>
</evidence>
<dbReference type="InterPro" id="IPR011989">
    <property type="entry name" value="ARM-like"/>
</dbReference>
<comment type="caution">
    <text evidence="5">The sequence shown here is derived from an EMBL/GenBank/DDBJ whole genome shotgun (WGS) entry which is preliminary data.</text>
</comment>